<evidence type="ECO:0008006" key="2">
    <source>
        <dbReference type="Google" id="ProtNLM"/>
    </source>
</evidence>
<organism evidence="1">
    <name type="scientific">Crocosphaera watsonii WH 8502</name>
    <dbReference type="NCBI Taxonomy" id="423474"/>
    <lineage>
        <taxon>Bacteria</taxon>
        <taxon>Bacillati</taxon>
        <taxon>Cyanobacteriota</taxon>
        <taxon>Cyanophyceae</taxon>
        <taxon>Oscillatoriophycideae</taxon>
        <taxon>Chroococcales</taxon>
        <taxon>Aphanothecaceae</taxon>
        <taxon>Crocosphaera</taxon>
    </lineage>
</organism>
<dbReference type="AlphaFoldDB" id="T2I831"/>
<gene>
    <name evidence="1" type="ORF">CWATWH8502_1176</name>
</gene>
<sequence length="119" mass="13722">MELMQNESQSIQILVTSEFKRNLKILSKRYRHIRSDVQPIIDQLQSGEIVGDQIPKIPYTVFKVRIKNSDNQKGKSGGCRFIYYLKTSNKIILVTIYSKSDQQDVAITKIKQIIDGFLS</sequence>
<dbReference type="Proteomes" id="UP000018348">
    <property type="component" value="Unassembled WGS sequence"/>
</dbReference>
<protein>
    <recommendedName>
        <fullName evidence="2">Cytotoxic translational repressor of toxin-antitoxin stability system</fullName>
    </recommendedName>
</protein>
<proteinExistence type="predicted"/>
<reference evidence="1" key="2">
    <citation type="submission" date="2013-09" db="EMBL/GenBank/DDBJ databases">
        <title>Whole genome comparison of six Crocosphaera watsonii strains with differing phenotypes.</title>
        <authorList>
            <person name="Bench S.R."/>
            <person name="Heller P."/>
            <person name="Frank I."/>
            <person name="Arciniega M."/>
            <person name="Shilova I.N."/>
            <person name="Zehr J.P."/>
        </authorList>
    </citation>
    <scope>NUCLEOTIDE SEQUENCE [LARGE SCALE GENOMIC DNA]</scope>
    <source>
        <strain evidence="1">WH 8502</strain>
    </source>
</reference>
<reference evidence="1" key="1">
    <citation type="submission" date="2013-01" db="EMBL/GenBank/DDBJ databases">
        <authorList>
            <person name="Bench S."/>
        </authorList>
    </citation>
    <scope>NUCLEOTIDE SEQUENCE [LARGE SCALE GENOMIC DNA]</scope>
    <source>
        <strain evidence="1">WH 8502</strain>
    </source>
</reference>
<comment type="caution">
    <text evidence="1">The sequence shown here is derived from an EMBL/GenBank/DDBJ whole genome shotgun (WGS) entry which is preliminary data.</text>
</comment>
<evidence type="ECO:0000313" key="1">
    <source>
        <dbReference type="EMBL" id="CCQ48922.1"/>
    </source>
</evidence>
<name>T2I831_CROWT</name>
<dbReference type="EMBL" id="CAQK01000042">
    <property type="protein sequence ID" value="CCQ48922.1"/>
    <property type="molecule type" value="Genomic_DNA"/>
</dbReference>
<accession>T2I831</accession>